<sequence>MVSLKTTIIIWLQFPSIKLLVVVLAALCGTVLPLSSAPTPDVSDLNPPVWIPVEAFPGSTKTLDEEELSFPLSGETHPYDFPTEKKGKELGTSNCNSSEVKASRDPPTVLEPVSLAETEENAGPRSFRPVGSKAPGYTHDTNYPKPRRRDKLIDVIYKNWTYYSKKLYGKLLFMLSTNTAARNKWKDKVKHAVRESWPSYLKQLSNKLLSMFMANPVAGNKWLDKLKYALREDWPYYFKKLSRKLLSTIMTNTAAGNKWKIVNFDPIANITSIEIPKYLSSPGAMLKSIMNSPGDGGGDGDGGGGAGGGDITGLLNQIVSLAPIGPLVHRTELDLNFDLEQVVQLFFISPRESTTKLSSTNHKEMPQVTASESQMSPPTTSAGATDPLRDYLVDHPPIKGKSYIQGGFQEQHVALETLKSPMILEEAFSFWLSAALHQIHPFESKSWLSLCPLKFSTQNSKTLTPCVVTFTNSRKGTDFLTCSP</sequence>
<organism evidence="1 2">
    <name type="scientific">Puccinia striiformis f. sp. tritici</name>
    <dbReference type="NCBI Taxonomy" id="168172"/>
    <lineage>
        <taxon>Eukaryota</taxon>
        <taxon>Fungi</taxon>
        <taxon>Dikarya</taxon>
        <taxon>Basidiomycota</taxon>
        <taxon>Pucciniomycotina</taxon>
        <taxon>Pucciniomycetes</taxon>
        <taxon>Pucciniales</taxon>
        <taxon>Pucciniaceae</taxon>
        <taxon>Puccinia</taxon>
    </lineage>
</organism>
<accession>A0ACC0E9F1</accession>
<dbReference type="Proteomes" id="UP001060170">
    <property type="component" value="Chromosome 9"/>
</dbReference>
<reference evidence="1 2" key="3">
    <citation type="journal article" date="2022" name="Microbiol. Spectr.">
        <title>Folding features and dynamics of 3D genome architecture in plant fungal pathogens.</title>
        <authorList>
            <person name="Xia C."/>
        </authorList>
    </citation>
    <scope>NUCLEOTIDE SEQUENCE [LARGE SCALE GENOMIC DNA]</scope>
    <source>
        <strain evidence="1 2">93-210</strain>
    </source>
</reference>
<dbReference type="EMBL" id="CM045873">
    <property type="protein sequence ID" value="KAI7948123.1"/>
    <property type="molecule type" value="Genomic_DNA"/>
</dbReference>
<protein>
    <submittedName>
        <fullName evidence="1">Uncharacterized protein</fullName>
    </submittedName>
</protein>
<name>A0ACC0E9F1_9BASI</name>
<reference evidence="2" key="1">
    <citation type="journal article" date="2018" name="BMC Genomics">
        <title>Genomic insights into host adaptation between the wheat stripe rust pathogen (Puccinia striiformis f. sp. tritici) and the barley stripe rust pathogen (Puccinia striiformis f. sp. hordei).</title>
        <authorList>
            <person name="Xia C."/>
            <person name="Wang M."/>
            <person name="Yin C."/>
            <person name="Cornejo O.E."/>
            <person name="Hulbert S.H."/>
            <person name="Chen X."/>
        </authorList>
    </citation>
    <scope>NUCLEOTIDE SEQUENCE [LARGE SCALE GENOMIC DNA]</scope>
    <source>
        <strain evidence="2">93-210</strain>
    </source>
</reference>
<evidence type="ECO:0000313" key="1">
    <source>
        <dbReference type="EMBL" id="KAI7948123.1"/>
    </source>
</evidence>
<reference evidence="2" key="2">
    <citation type="journal article" date="2018" name="Mol. Plant Microbe Interact.">
        <title>Genome sequence resources for the wheat stripe rust pathogen (Puccinia striiformis f. sp. tritici) and the barley stripe rust pathogen (Puccinia striiformis f. sp. hordei).</title>
        <authorList>
            <person name="Xia C."/>
            <person name="Wang M."/>
            <person name="Yin C."/>
            <person name="Cornejo O.E."/>
            <person name="Hulbert S.H."/>
            <person name="Chen X."/>
        </authorList>
    </citation>
    <scope>NUCLEOTIDE SEQUENCE [LARGE SCALE GENOMIC DNA]</scope>
    <source>
        <strain evidence="2">93-210</strain>
    </source>
</reference>
<evidence type="ECO:0000313" key="2">
    <source>
        <dbReference type="Proteomes" id="UP001060170"/>
    </source>
</evidence>
<keyword evidence="2" id="KW-1185">Reference proteome</keyword>
<proteinExistence type="predicted"/>
<comment type="caution">
    <text evidence="1">The sequence shown here is derived from an EMBL/GenBank/DDBJ whole genome shotgun (WGS) entry which is preliminary data.</text>
</comment>
<gene>
    <name evidence="1" type="ORF">MJO28_010031</name>
</gene>